<feature type="chain" id="PRO_5019836824" description="DUF4352 domain-containing protein" evidence="2">
    <location>
        <begin position="23"/>
        <end position="195"/>
    </location>
</feature>
<evidence type="ECO:0000256" key="1">
    <source>
        <dbReference type="SAM" id="MobiDB-lite"/>
    </source>
</evidence>
<comment type="caution">
    <text evidence="3">The sequence shown here is derived from an EMBL/GenBank/DDBJ whole genome shotgun (WGS) entry which is preliminary data.</text>
</comment>
<protein>
    <recommendedName>
        <fullName evidence="5">DUF4352 domain-containing protein</fullName>
    </recommendedName>
</protein>
<dbReference type="AlphaFoldDB" id="A0A498CHX0"/>
<dbReference type="Proteomes" id="UP000274786">
    <property type="component" value="Unassembled WGS sequence"/>
</dbReference>
<evidence type="ECO:0008006" key="5">
    <source>
        <dbReference type="Google" id="ProtNLM"/>
    </source>
</evidence>
<sequence>MTRSIASLKLALVVAVAAATLAGCSSNNEETPIGASPKPAAPSNDKVNTPLKPEQVSASASVLEGPYYDAASDQLIVKIAVKNTGSVVYPVTGINAVTLGVVQKVPGQGGQPDTRASDTRAAFKEDIKPGATGEADVSLPADFAVAHKVEFEPLQENVVWFGYDLKQPTAVIGPFARCADGKGLCDGQGNPVPAK</sequence>
<reference evidence="3 4" key="1">
    <citation type="submission" date="2018-10" db="EMBL/GenBank/DDBJ databases">
        <title>Comparative analysis of microorganisms from saline springs in Andes Mountain Range, Colombia.</title>
        <authorList>
            <person name="Rubin E."/>
        </authorList>
    </citation>
    <scope>NUCLEOTIDE SEQUENCE [LARGE SCALE GENOMIC DNA]</scope>
    <source>
        <strain evidence="3 4">USBA GBX 843</strain>
    </source>
</reference>
<feature type="signal peptide" evidence="2">
    <location>
        <begin position="1"/>
        <end position="22"/>
    </location>
</feature>
<dbReference type="EMBL" id="RCDC01000006">
    <property type="protein sequence ID" value="RLK51908.1"/>
    <property type="molecule type" value="Genomic_DNA"/>
</dbReference>
<dbReference type="PROSITE" id="PS51257">
    <property type="entry name" value="PROKAR_LIPOPROTEIN"/>
    <property type="match status" value="1"/>
</dbReference>
<gene>
    <name evidence="3" type="ORF">BCL79_3051</name>
</gene>
<evidence type="ECO:0000313" key="3">
    <source>
        <dbReference type="EMBL" id="RLK51908.1"/>
    </source>
</evidence>
<feature type="region of interest" description="Disordered" evidence="1">
    <location>
        <begin position="26"/>
        <end position="53"/>
    </location>
</feature>
<organism evidence="3 4">
    <name type="scientific">Stenotrophomonas rhizophila</name>
    <dbReference type="NCBI Taxonomy" id="216778"/>
    <lineage>
        <taxon>Bacteria</taxon>
        <taxon>Pseudomonadati</taxon>
        <taxon>Pseudomonadota</taxon>
        <taxon>Gammaproteobacteria</taxon>
        <taxon>Lysobacterales</taxon>
        <taxon>Lysobacteraceae</taxon>
        <taxon>Stenotrophomonas</taxon>
    </lineage>
</organism>
<dbReference type="RefSeq" id="WP_121042551.1">
    <property type="nucleotide sequence ID" value="NZ_RCDC01000006.1"/>
</dbReference>
<proteinExistence type="predicted"/>
<keyword evidence="2" id="KW-0732">Signal</keyword>
<evidence type="ECO:0000313" key="4">
    <source>
        <dbReference type="Proteomes" id="UP000274786"/>
    </source>
</evidence>
<accession>A0A498CHX0</accession>
<name>A0A498CHX0_9GAMM</name>
<evidence type="ECO:0000256" key="2">
    <source>
        <dbReference type="SAM" id="SignalP"/>
    </source>
</evidence>